<dbReference type="GO" id="GO:0042602">
    <property type="term" value="F:riboflavin reductase (NADPH) activity"/>
    <property type="evidence" value="ECO:0007669"/>
    <property type="project" value="TreeGrafter"/>
</dbReference>
<dbReference type="Gene3D" id="2.30.110.10">
    <property type="entry name" value="Electron Transport, Fmn-binding Protein, Chain A"/>
    <property type="match status" value="1"/>
</dbReference>
<reference evidence="3" key="1">
    <citation type="submission" date="2018-05" db="EMBL/GenBank/DDBJ databases">
        <authorList>
            <person name="Lanie J.A."/>
            <person name="Ng W.-L."/>
            <person name="Kazmierczak K.M."/>
            <person name="Andrzejewski T.M."/>
            <person name="Davidsen T.M."/>
            <person name="Wayne K.J."/>
            <person name="Tettelin H."/>
            <person name="Glass J.I."/>
            <person name="Rusch D."/>
            <person name="Podicherti R."/>
            <person name="Tsui H.-C.T."/>
            <person name="Winkler M.E."/>
        </authorList>
    </citation>
    <scope>NUCLEOTIDE SEQUENCE</scope>
</reference>
<dbReference type="GO" id="GO:0010181">
    <property type="term" value="F:FMN binding"/>
    <property type="evidence" value="ECO:0007669"/>
    <property type="project" value="InterPro"/>
</dbReference>
<organism evidence="3">
    <name type="scientific">marine metagenome</name>
    <dbReference type="NCBI Taxonomy" id="408172"/>
    <lineage>
        <taxon>unclassified sequences</taxon>
        <taxon>metagenomes</taxon>
        <taxon>ecological metagenomes</taxon>
    </lineage>
</organism>
<dbReference type="AlphaFoldDB" id="A0A381XI27"/>
<feature type="domain" description="Flavin reductase like" evidence="2">
    <location>
        <begin position="10"/>
        <end position="155"/>
    </location>
</feature>
<dbReference type="EMBL" id="UINC01015262">
    <property type="protein sequence ID" value="SVA64406.1"/>
    <property type="molecule type" value="Genomic_DNA"/>
</dbReference>
<name>A0A381XI27_9ZZZZ</name>
<evidence type="ECO:0000313" key="3">
    <source>
        <dbReference type="EMBL" id="SVA64406.1"/>
    </source>
</evidence>
<dbReference type="InterPro" id="IPR002563">
    <property type="entry name" value="Flavin_Rdtase-like_dom"/>
</dbReference>
<gene>
    <name evidence="3" type="ORF">METZ01_LOCUS117260</name>
</gene>
<accession>A0A381XI27</accession>
<dbReference type="Pfam" id="PF01613">
    <property type="entry name" value="Flavin_Reduct"/>
    <property type="match status" value="1"/>
</dbReference>
<protein>
    <recommendedName>
        <fullName evidence="2">Flavin reductase like domain-containing protein</fullName>
    </recommendedName>
</protein>
<keyword evidence="1" id="KW-0560">Oxidoreductase</keyword>
<dbReference type="PANTHER" id="PTHR30466:SF1">
    <property type="entry name" value="FMN REDUCTASE (NADH) RUTF"/>
    <property type="match status" value="1"/>
</dbReference>
<dbReference type="SUPFAM" id="SSF50475">
    <property type="entry name" value="FMN-binding split barrel"/>
    <property type="match status" value="1"/>
</dbReference>
<dbReference type="InterPro" id="IPR050268">
    <property type="entry name" value="NADH-dep_flavin_reductase"/>
</dbReference>
<sequence length="156" mass="16871">MNADLFRSAWGNFATGVSLVTTTEQDGSVHGMTANGIASISLDPMLSMVSVAHNANSYSIIKNTGRFGINILTDQQRAIGEFYAKSNNEGENSPEAFFRLTENGTPFLEGSLSSIDCRVVSTHVEGDHTLFIGAVESIELGDGEPLLFFQGKWKTF</sequence>
<evidence type="ECO:0000256" key="1">
    <source>
        <dbReference type="ARBA" id="ARBA00023002"/>
    </source>
</evidence>
<dbReference type="InterPro" id="IPR012349">
    <property type="entry name" value="Split_barrel_FMN-bd"/>
</dbReference>
<evidence type="ECO:0000259" key="2">
    <source>
        <dbReference type="SMART" id="SM00903"/>
    </source>
</evidence>
<dbReference type="SMART" id="SM00903">
    <property type="entry name" value="Flavin_Reduct"/>
    <property type="match status" value="1"/>
</dbReference>
<proteinExistence type="predicted"/>
<dbReference type="PANTHER" id="PTHR30466">
    <property type="entry name" value="FLAVIN REDUCTASE"/>
    <property type="match status" value="1"/>
</dbReference>